<evidence type="ECO:0000313" key="11">
    <source>
        <dbReference type="EMBL" id="KAK2973433.1"/>
    </source>
</evidence>
<evidence type="ECO:0000256" key="6">
    <source>
        <dbReference type="ARBA" id="ARBA00023015"/>
    </source>
</evidence>
<keyword evidence="6" id="KW-0805">Transcription regulation</keyword>
<evidence type="ECO:0000313" key="12">
    <source>
        <dbReference type="Proteomes" id="UP001187471"/>
    </source>
</evidence>
<keyword evidence="7" id="KW-0804">Transcription</keyword>
<dbReference type="PANTHER" id="PTHR46179">
    <property type="entry name" value="ZINC FINGER PROTEIN"/>
    <property type="match status" value="1"/>
</dbReference>
<feature type="domain" description="C2H2-type" evidence="10">
    <location>
        <begin position="94"/>
        <end position="123"/>
    </location>
</feature>
<evidence type="ECO:0000256" key="9">
    <source>
        <dbReference type="PROSITE-ProRule" id="PRU00042"/>
    </source>
</evidence>
<dbReference type="PROSITE" id="PS50157">
    <property type="entry name" value="ZINC_FINGER_C2H2_2"/>
    <property type="match status" value="5"/>
</dbReference>
<comment type="caution">
    <text evidence="11">The sequence shown here is derived from an EMBL/GenBank/DDBJ whole genome shotgun (WGS) entry which is preliminary data.</text>
</comment>
<evidence type="ECO:0000256" key="5">
    <source>
        <dbReference type="ARBA" id="ARBA00022833"/>
    </source>
</evidence>
<dbReference type="AlphaFoldDB" id="A0AA88QUQ9"/>
<keyword evidence="2" id="KW-0479">Metal-binding</keyword>
<name>A0AA88QUQ9_9ASTE</name>
<organism evidence="11 12">
    <name type="scientific">Escallonia rubra</name>
    <dbReference type="NCBI Taxonomy" id="112253"/>
    <lineage>
        <taxon>Eukaryota</taxon>
        <taxon>Viridiplantae</taxon>
        <taxon>Streptophyta</taxon>
        <taxon>Embryophyta</taxon>
        <taxon>Tracheophyta</taxon>
        <taxon>Spermatophyta</taxon>
        <taxon>Magnoliopsida</taxon>
        <taxon>eudicotyledons</taxon>
        <taxon>Gunneridae</taxon>
        <taxon>Pentapetalae</taxon>
        <taxon>asterids</taxon>
        <taxon>campanulids</taxon>
        <taxon>Escalloniales</taxon>
        <taxon>Escalloniaceae</taxon>
        <taxon>Escallonia</taxon>
    </lineage>
</organism>
<feature type="domain" description="C2H2-type" evidence="10">
    <location>
        <begin position="66"/>
        <end position="93"/>
    </location>
</feature>
<comment type="subcellular location">
    <subcellularLocation>
        <location evidence="1">Nucleus</location>
    </subcellularLocation>
</comment>
<evidence type="ECO:0000256" key="1">
    <source>
        <dbReference type="ARBA" id="ARBA00004123"/>
    </source>
</evidence>
<dbReference type="GO" id="GO:0005730">
    <property type="term" value="C:nucleolus"/>
    <property type="evidence" value="ECO:0007669"/>
    <property type="project" value="TreeGrafter"/>
</dbReference>
<dbReference type="GO" id="GO:0008270">
    <property type="term" value="F:zinc ion binding"/>
    <property type="evidence" value="ECO:0007669"/>
    <property type="project" value="UniProtKB-KW"/>
</dbReference>
<sequence>MEESGGGESREGPIFRDIRRYYCDYCGICRSKKSLITSHLLSHHQDEMKEREVDMDGEKEGGAKSNTCEECGASFRKPAHLKQHMQSHSLERPFNCPLDDCHSCYRRKDHLNRHLLQHQGKLFECPSCNRRFAFQGNMKRHVKEFHEDGSASVDVEADEQHVCPEVGCGKKFKYASKLRKHEDSHVKLNATEAFCSEPGCMKYFTNDQCLRAHLQSCHRHITCEICGTKQLKKNMKRHLRTHEAAGASQESSERIRCSFEGCQHTFSTRSNLNQHIKAVHFEQKPFGCSVPGCGMRFPFKHVRDNHEKTACHLYTHGDFLESDEQFHMRPRGGRKRACPPIEALTRKRVVPPSQSDSILNQGPDYLSWLLSVAAEQQD</sequence>
<evidence type="ECO:0000256" key="8">
    <source>
        <dbReference type="ARBA" id="ARBA00023242"/>
    </source>
</evidence>
<gene>
    <name evidence="11" type="ORF">RJ640_007934</name>
</gene>
<evidence type="ECO:0000256" key="2">
    <source>
        <dbReference type="ARBA" id="ARBA00022723"/>
    </source>
</evidence>
<dbReference type="PROSITE" id="PS00028">
    <property type="entry name" value="ZINC_FINGER_C2H2_1"/>
    <property type="match status" value="7"/>
</dbReference>
<dbReference type="GO" id="GO:0080084">
    <property type="term" value="F:5S rDNA binding"/>
    <property type="evidence" value="ECO:0007669"/>
    <property type="project" value="TreeGrafter"/>
</dbReference>
<evidence type="ECO:0000256" key="4">
    <source>
        <dbReference type="ARBA" id="ARBA00022771"/>
    </source>
</evidence>
<dbReference type="Pfam" id="PF00096">
    <property type="entry name" value="zf-C2H2"/>
    <property type="match status" value="4"/>
</dbReference>
<dbReference type="Gene3D" id="3.30.160.60">
    <property type="entry name" value="Classic Zinc Finger"/>
    <property type="match status" value="5"/>
</dbReference>
<dbReference type="GO" id="GO:0006357">
    <property type="term" value="P:regulation of transcription by RNA polymerase II"/>
    <property type="evidence" value="ECO:0007669"/>
    <property type="project" value="TreeGrafter"/>
</dbReference>
<reference evidence="11" key="1">
    <citation type="submission" date="2022-12" db="EMBL/GenBank/DDBJ databases">
        <title>Draft genome assemblies for two species of Escallonia (Escalloniales).</title>
        <authorList>
            <person name="Chanderbali A."/>
            <person name="Dervinis C."/>
            <person name="Anghel I."/>
            <person name="Soltis D."/>
            <person name="Soltis P."/>
            <person name="Zapata F."/>
        </authorList>
    </citation>
    <scope>NUCLEOTIDE SEQUENCE</scope>
    <source>
        <strain evidence="11">UCBG92.1500</strain>
        <tissue evidence="11">Leaf</tissue>
    </source>
</reference>
<evidence type="ECO:0000256" key="3">
    <source>
        <dbReference type="ARBA" id="ARBA00022737"/>
    </source>
</evidence>
<dbReference type="EMBL" id="JAVXUO010002416">
    <property type="protein sequence ID" value="KAK2973433.1"/>
    <property type="molecule type" value="Genomic_DNA"/>
</dbReference>
<keyword evidence="3" id="KW-0677">Repeat</keyword>
<feature type="domain" description="C2H2-type" evidence="10">
    <location>
        <begin position="255"/>
        <end position="285"/>
    </location>
</feature>
<dbReference type="SUPFAM" id="SSF57667">
    <property type="entry name" value="beta-beta-alpha zinc fingers"/>
    <property type="match status" value="3"/>
</dbReference>
<dbReference type="SMART" id="SM00355">
    <property type="entry name" value="ZnF_C2H2"/>
    <property type="match status" value="9"/>
</dbReference>
<feature type="domain" description="C2H2-type" evidence="10">
    <location>
        <begin position="161"/>
        <end position="190"/>
    </location>
</feature>
<keyword evidence="12" id="KW-1185">Reference proteome</keyword>
<accession>A0AA88QUQ9</accession>
<dbReference type="InterPro" id="IPR036236">
    <property type="entry name" value="Znf_C2H2_sf"/>
</dbReference>
<keyword evidence="4 9" id="KW-0863">Zinc-finger</keyword>
<dbReference type="PANTHER" id="PTHR46179:SF13">
    <property type="entry name" value="C2H2-TYPE DOMAIN-CONTAINING PROTEIN"/>
    <property type="match status" value="1"/>
</dbReference>
<dbReference type="FunFam" id="3.30.160.60:FF:000100">
    <property type="entry name" value="Zinc finger 45-like"/>
    <property type="match status" value="1"/>
</dbReference>
<keyword evidence="8" id="KW-0539">Nucleus</keyword>
<protein>
    <recommendedName>
        <fullName evidence="10">C2H2-type domain-containing protein</fullName>
    </recommendedName>
</protein>
<proteinExistence type="predicted"/>
<keyword evidence="5" id="KW-0862">Zinc</keyword>
<dbReference type="GO" id="GO:0003700">
    <property type="term" value="F:DNA-binding transcription factor activity"/>
    <property type="evidence" value="ECO:0007669"/>
    <property type="project" value="TreeGrafter"/>
</dbReference>
<evidence type="ECO:0000259" key="10">
    <source>
        <dbReference type="PROSITE" id="PS50157"/>
    </source>
</evidence>
<dbReference type="InterPro" id="IPR051061">
    <property type="entry name" value="Zinc_finger_trans_reg"/>
</dbReference>
<dbReference type="Proteomes" id="UP001187471">
    <property type="component" value="Unassembled WGS sequence"/>
</dbReference>
<feature type="domain" description="C2H2-type" evidence="10">
    <location>
        <begin position="123"/>
        <end position="151"/>
    </location>
</feature>
<evidence type="ECO:0000256" key="7">
    <source>
        <dbReference type="ARBA" id="ARBA00023163"/>
    </source>
</evidence>
<dbReference type="InterPro" id="IPR013087">
    <property type="entry name" value="Znf_C2H2_type"/>
</dbReference>